<feature type="chain" id="PRO_5020774486" evidence="1">
    <location>
        <begin position="20"/>
        <end position="50"/>
    </location>
</feature>
<evidence type="ECO:0000256" key="1">
    <source>
        <dbReference type="SAM" id="SignalP"/>
    </source>
</evidence>
<evidence type="ECO:0000313" key="2">
    <source>
        <dbReference type="EMBL" id="TKW13905.1"/>
    </source>
</evidence>
<feature type="signal peptide" evidence="1">
    <location>
        <begin position="1"/>
        <end position="19"/>
    </location>
</feature>
<dbReference type="EMBL" id="CM016556">
    <property type="protein sequence ID" value="TKW13905.1"/>
    <property type="molecule type" value="Genomic_DNA"/>
</dbReference>
<dbReference type="Proteomes" id="UP000298652">
    <property type="component" value="Chromosome 5"/>
</dbReference>
<name>A0A4U6UG83_SETVI</name>
<dbReference type="Gramene" id="TKW13905">
    <property type="protein sequence ID" value="TKW13905"/>
    <property type="gene ID" value="SEVIR_5G131625v2"/>
</dbReference>
<keyword evidence="1" id="KW-0732">Signal</keyword>
<proteinExistence type="predicted"/>
<accession>A0A4U6UG83</accession>
<reference evidence="2" key="1">
    <citation type="submission" date="2019-03" db="EMBL/GenBank/DDBJ databases">
        <title>WGS assembly of Setaria viridis.</title>
        <authorList>
            <person name="Huang P."/>
            <person name="Jenkins J."/>
            <person name="Grimwood J."/>
            <person name="Barry K."/>
            <person name="Healey A."/>
            <person name="Mamidi S."/>
            <person name="Sreedasyam A."/>
            <person name="Shu S."/>
            <person name="Feldman M."/>
            <person name="Wu J."/>
            <person name="Yu Y."/>
            <person name="Chen C."/>
            <person name="Johnson J."/>
            <person name="Rokhsar D."/>
            <person name="Baxter I."/>
            <person name="Schmutz J."/>
            <person name="Brutnell T."/>
            <person name="Kellogg E."/>
        </authorList>
    </citation>
    <scope>NUCLEOTIDE SEQUENCE [LARGE SCALE GENOMIC DNA]</scope>
</reference>
<protein>
    <submittedName>
        <fullName evidence="2">Uncharacterized protein</fullName>
    </submittedName>
</protein>
<evidence type="ECO:0000313" key="3">
    <source>
        <dbReference type="Proteomes" id="UP000298652"/>
    </source>
</evidence>
<organism evidence="2 3">
    <name type="scientific">Setaria viridis</name>
    <name type="common">Green bristlegrass</name>
    <name type="synonym">Setaria italica subsp. viridis</name>
    <dbReference type="NCBI Taxonomy" id="4556"/>
    <lineage>
        <taxon>Eukaryota</taxon>
        <taxon>Viridiplantae</taxon>
        <taxon>Streptophyta</taxon>
        <taxon>Embryophyta</taxon>
        <taxon>Tracheophyta</taxon>
        <taxon>Spermatophyta</taxon>
        <taxon>Magnoliopsida</taxon>
        <taxon>Liliopsida</taxon>
        <taxon>Poales</taxon>
        <taxon>Poaceae</taxon>
        <taxon>PACMAD clade</taxon>
        <taxon>Panicoideae</taxon>
        <taxon>Panicodae</taxon>
        <taxon>Paniceae</taxon>
        <taxon>Cenchrinae</taxon>
        <taxon>Setaria</taxon>
    </lineage>
</organism>
<sequence>MIQASIGLILWEFWRILVLENYLKGPRKQTEQRCQSLVPVSYASIGTSCF</sequence>
<keyword evidence="3" id="KW-1185">Reference proteome</keyword>
<dbReference type="AlphaFoldDB" id="A0A4U6UG83"/>
<gene>
    <name evidence="2" type="ORF">SEVIR_5G131625v2</name>
</gene>